<reference evidence="4" key="2">
    <citation type="submission" date="2020-05" db="UniProtKB">
        <authorList>
            <consortium name="EnsemblMetazoa"/>
        </authorList>
    </citation>
    <scope>IDENTIFICATION</scope>
    <source>
        <strain evidence="4">CM1001059</strain>
    </source>
</reference>
<evidence type="ECO:0000313" key="4">
    <source>
        <dbReference type="EnsemblMetazoa" id="AMEC004355-PA"/>
    </source>
</evidence>
<accession>A0A182TL85</accession>
<dbReference type="STRING" id="34690.A0A182TL85"/>
<dbReference type="Pfam" id="PF21007">
    <property type="entry name" value="FBF1"/>
    <property type="match status" value="1"/>
</dbReference>
<dbReference type="PANTHER" id="PTHR33689:SF1">
    <property type="entry name" value="FAS-BINDING FACTOR 1"/>
    <property type="match status" value="1"/>
</dbReference>
<feature type="region of interest" description="Disordered" evidence="2">
    <location>
        <begin position="1"/>
        <end position="232"/>
    </location>
</feature>
<dbReference type="GO" id="GO:0097539">
    <property type="term" value="C:ciliary transition fiber"/>
    <property type="evidence" value="ECO:0007669"/>
    <property type="project" value="InterPro"/>
</dbReference>
<dbReference type="AlphaFoldDB" id="A0A182TL85"/>
<dbReference type="PANTHER" id="PTHR33689">
    <property type="entry name" value="FAS-BINDING FACTOR 1"/>
    <property type="match status" value="1"/>
</dbReference>
<evidence type="ECO:0000256" key="1">
    <source>
        <dbReference type="SAM" id="Coils"/>
    </source>
</evidence>
<keyword evidence="1" id="KW-0175">Coiled coil</keyword>
<feature type="compositionally biased region" description="Low complexity" evidence="2">
    <location>
        <begin position="283"/>
        <end position="293"/>
    </location>
</feature>
<dbReference type="GO" id="GO:0036064">
    <property type="term" value="C:ciliary basal body"/>
    <property type="evidence" value="ECO:0007669"/>
    <property type="project" value="TreeGrafter"/>
</dbReference>
<evidence type="ECO:0000256" key="2">
    <source>
        <dbReference type="SAM" id="MobiDB-lite"/>
    </source>
</evidence>
<dbReference type="VEuPathDB" id="VectorBase:AMEC004355"/>
<name>A0A182TL85_9DIPT</name>
<sequence>MEDLFGIKTDTAKRASVPKIGEPSGMASEKMQPASLDYAKLSTATTQQPSSLTSVQGRKTEPATSKPGSTVPSNKPTTPQKKEISFDDSDLLADLGFDPKKPKSKSAILDDILGGPLTAATKEIPPKSIMAKPRQSLTTTLEEPQATSKAVSRQSTDTSENPPPDSSVMGSYAPTGNNVPSFGAAPKRGGRRKSSVSMLNDPLGLFGGTTEEKGPRAEMKQPKKGGADWLGLNDDPVASEVEQVLVPSTTLAKPRDSIAAKTPTVAPVPPDVSAEVTVPPKPEISTTSTPTPIGLGQSTLQPQPIISDPQLITNTIQLVDMEAQNALATMQQQEIQLSIAGQMKNQEKALIEMQQKQQTILKRQEAQFNELLQKQMQRHTLLEDVLAKQQQRINANIQLIMSQPAPIASLPFGSDRTTSELSANDLTTQPNATEKVELQTDVKRLEMEKLRLEDMVANLSANHEQELSILESSYKKQMTFLEESLRIMEARLKHDNKQLEDFYQAKITFVEQEKQKLTADHETKAQSMEEHHRKVIEQLKQGYEESLEQLRQDHRESVAAIRESKMLEFSAIQDNQSYLQTLKSASSYLENASGDLQQLRDTLQDQIEFTQKEKEIQLKQREKQLEDQQRLLDRTREATAEENISSQERWEYQQKCIKLEAERQSVDKEKQFLRERHEREEARIDELKRLQLEEHSRLMDKVAQERQTLLKEKAKLETMAQLASTTNSIGTGTSRLEVEAALKVAEEAARQADTEKERYLQMQRQLESKRREMQTRESKLCEAKDELEAAIDRACQRERNAETVYRSLRKSEQNLQLKMQLIQRQFREVSEREDRLAKEKIEFSKERLELQAARRKLLQTRCSLCKIGDKSQEIAGDLLTTNTDSVADDLKLEANFAEMQNRLDVAGLRLDQHFDSDVDRQMKLFLERNQTEQCDDMELTESQRRHREIDRDLALLNFDALFPQLRSAMSKKL</sequence>
<protein>
    <recommendedName>
        <fullName evidence="3">Fas-binding factor 1 C-terminal domain-containing protein</fullName>
    </recommendedName>
</protein>
<dbReference type="GO" id="GO:0005814">
    <property type="term" value="C:centriole"/>
    <property type="evidence" value="ECO:0007669"/>
    <property type="project" value="TreeGrafter"/>
</dbReference>
<reference evidence="5" key="1">
    <citation type="submission" date="2014-01" db="EMBL/GenBank/DDBJ databases">
        <title>The Genome Sequence of Anopheles melas CM1001059_A (V2).</title>
        <authorList>
            <consortium name="The Broad Institute Genomics Platform"/>
            <person name="Neafsey D.E."/>
            <person name="Besansky N."/>
            <person name="Howell P."/>
            <person name="Walton C."/>
            <person name="Young S.K."/>
            <person name="Zeng Q."/>
            <person name="Gargeya S."/>
            <person name="Fitzgerald M."/>
            <person name="Haas B."/>
            <person name="Abouelleil A."/>
            <person name="Allen A.W."/>
            <person name="Alvarado L."/>
            <person name="Arachchi H.M."/>
            <person name="Berlin A.M."/>
            <person name="Chapman S.B."/>
            <person name="Gainer-Dewar J."/>
            <person name="Goldberg J."/>
            <person name="Griggs A."/>
            <person name="Gujja S."/>
            <person name="Hansen M."/>
            <person name="Howarth C."/>
            <person name="Imamovic A."/>
            <person name="Ireland A."/>
            <person name="Larimer J."/>
            <person name="McCowan C."/>
            <person name="Murphy C."/>
            <person name="Pearson M."/>
            <person name="Poon T.W."/>
            <person name="Priest M."/>
            <person name="Roberts A."/>
            <person name="Saif S."/>
            <person name="Shea T."/>
            <person name="Sisk P."/>
            <person name="Sykes S."/>
            <person name="Wortman J."/>
            <person name="Nusbaum C."/>
            <person name="Birren B."/>
        </authorList>
    </citation>
    <scope>NUCLEOTIDE SEQUENCE [LARGE SCALE GENOMIC DNA]</scope>
    <source>
        <strain evidence="5">CM1001059</strain>
    </source>
</reference>
<dbReference type="InterPro" id="IPR049390">
    <property type="entry name" value="FBF1_C"/>
</dbReference>
<keyword evidence="5" id="KW-1185">Reference proteome</keyword>
<feature type="compositionally biased region" description="Polar residues" evidence="2">
    <location>
        <begin position="135"/>
        <end position="160"/>
    </location>
</feature>
<dbReference type="Proteomes" id="UP000075902">
    <property type="component" value="Unassembled WGS sequence"/>
</dbReference>
<feature type="domain" description="Fas-binding factor 1 C-terminal" evidence="3">
    <location>
        <begin position="445"/>
        <end position="878"/>
    </location>
</feature>
<proteinExistence type="predicted"/>
<organism evidence="4 5">
    <name type="scientific">Anopheles melas</name>
    <dbReference type="NCBI Taxonomy" id="34690"/>
    <lineage>
        <taxon>Eukaryota</taxon>
        <taxon>Metazoa</taxon>
        <taxon>Ecdysozoa</taxon>
        <taxon>Arthropoda</taxon>
        <taxon>Hexapoda</taxon>
        <taxon>Insecta</taxon>
        <taxon>Pterygota</taxon>
        <taxon>Neoptera</taxon>
        <taxon>Endopterygota</taxon>
        <taxon>Diptera</taxon>
        <taxon>Nematocera</taxon>
        <taxon>Culicoidea</taxon>
        <taxon>Culicidae</taxon>
        <taxon>Anophelinae</taxon>
        <taxon>Anopheles</taxon>
    </lineage>
</organism>
<feature type="compositionally biased region" description="Polar residues" evidence="2">
    <location>
        <begin position="42"/>
        <end position="79"/>
    </location>
</feature>
<dbReference type="GO" id="GO:0060271">
    <property type="term" value="P:cilium assembly"/>
    <property type="evidence" value="ECO:0007669"/>
    <property type="project" value="InterPro"/>
</dbReference>
<evidence type="ECO:0000259" key="3">
    <source>
        <dbReference type="Pfam" id="PF21007"/>
    </source>
</evidence>
<evidence type="ECO:0000313" key="5">
    <source>
        <dbReference type="Proteomes" id="UP000075902"/>
    </source>
</evidence>
<feature type="coiled-coil region" evidence="1">
    <location>
        <begin position="593"/>
        <end position="856"/>
    </location>
</feature>
<dbReference type="EnsemblMetazoa" id="AMEC004355-RA">
    <property type="protein sequence ID" value="AMEC004355-PA"/>
    <property type="gene ID" value="AMEC004355"/>
</dbReference>
<feature type="compositionally biased region" description="Basic and acidic residues" evidence="2">
    <location>
        <begin position="210"/>
        <end position="221"/>
    </location>
</feature>
<dbReference type="GO" id="GO:0090162">
    <property type="term" value="P:establishment of epithelial cell polarity"/>
    <property type="evidence" value="ECO:0007669"/>
    <property type="project" value="InterPro"/>
</dbReference>
<feature type="region of interest" description="Disordered" evidence="2">
    <location>
        <begin position="261"/>
        <end position="293"/>
    </location>
</feature>
<feature type="coiled-coil region" evidence="1">
    <location>
        <begin position="435"/>
        <end position="462"/>
    </location>
</feature>
<dbReference type="InterPro" id="IPR033561">
    <property type="entry name" value="FBF1"/>
</dbReference>